<evidence type="ECO:0000256" key="5">
    <source>
        <dbReference type="ARBA" id="ARBA00023163"/>
    </source>
</evidence>
<dbReference type="SUPFAM" id="SSF88946">
    <property type="entry name" value="Sigma2 domain of RNA polymerase sigma factors"/>
    <property type="match status" value="1"/>
</dbReference>
<dbReference type="InterPro" id="IPR013249">
    <property type="entry name" value="RNA_pol_sigma70_r4_t2"/>
</dbReference>
<dbReference type="AlphaFoldDB" id="A0A7W9M224"/>
<dbReference type="SUPFAM" id="SSF88659">
    <property type="entry name" value="Sigma3 and sigma4 domains of RNA polymerase sigma factors"/>
    <property type="match status" value="1"/>
</dbReference>
<dbReference type="InterPro" id="IPR007627">
    <property type="entry name" value="RNA_pol_sigma70_r2"/>
</dbReference>
<protein>
    <submittedName>
        <fullName evidence="10">RNA polymerase sigma-70 factor (ECF subfamily)</fullName>
    </submittedName>
</protein>
<dbReference type="NCBIfam" id="NF006089">
    <property type="entry name" value="PRK08241.1"/>
    <property type="match status" value="1"/>
</dbReference>
<evidence type="ECO:0000313" key="10">
    <source>
        <dbReference type="EMBL" id="MBB5804569.1"/>
    </source>
</evidence>
<dbReference type="EMBL" id="JACHMO010000001">
    <property type="protein sequence ID" value="MBB5804569.1"/>
    <property type="molecule type" value="Genomic_DNA"/>
</dbReference>
<organism evidence="10 11">
    <name type="scientific">Saccharothrix ecbatanensis</name>
    <dbReference type="NCBI Taxonomy" id="1105145"/>
    <lineage>
        <taxon>Bacteria</taxon>
        <taxon>Bacillati</taxon>
        <taxon>Actinomycetota</taxon>
        <taxon>Actinomycetes</taxon>
        <taxon>Pseudonocardiales</taxon>
        <taxon>Pseudonocardiaceae</taxon>
        <taxon>Saccharothrix</taxon>
    </lineage>
</organism>
<comment type="caution">
    <text evidence="10">The sequence shown here is derived from an EMBL/GenBank/DDBJ whole genome shotgun (WGS) entry which is preliminary data.</text>
</comment>
<name>A0A7W9M224_9PSEU</name>
<feature type="domain" description="SnoaL-like" evidence="9">
    <location>
        <begin position="192"/>
        <end position="287"/>
    </location>
</feature>
<feature type="domain" description="RNA polymerase sigma-70 region 2" evidence="7">
    <location>
        <begin position="20"/>
        <end position="65"/>
    </location>
</feature>
<dbReference type="PANTHER" id="PTHR30173">
    <property type="entry name" value="SIGMA 19 FACTOR"/>
    <property type="match status" value="1"/>
</dbReference>
<dbReference type="Pfam" id="PF08281">
    <property type="entry name" value="Sigma70_r4_2"/>
    <property type="match status" value="1"/>
</dbReference>
<dbReference type="Gene3D" id="1.10.1740.10">
    <property type="match status" value="1"/>
</dbReference>
<evidence type="ECO:0000256" key="2">
    <source>
        <dbReference type="ARBA" id="ARBA00011344"/>
    </source>
</evidence>
<evidence type="ECO:0000256" key="1">
    <source>
        <dbReference type="ARBA" id="ARBA00010641"/>
    </source>
</evidence>
<proteinExistence type="inferred from homology"/>
<evidence type="ECO:0000256" key="6">
    <source>
        <dbReference type="SAM" id="MobiDB-lite"/>
    </source>
</evidence>
<sequence>MSRTGPDHAQPGHEQAFRDLAERYRGELRLHCYRILGSLVDAEDVVQETLIATNRCLNALRDARRRPSEPVPPFTPPEPTRRVETTWLQPYPDTLLEQVADDAPGPEARYHAREAVELAFVTGLQLMPPRQAATLVLRDVLGYPAAEVADMLGTTEVAIKGTLQRARAAIERHRDGRPAPAPGSPEERELSRRFADAFTSGDVDAVVGLLTDDAWLAMPPAPHEYHGAAAIAAFFRASFGWRRPRRVRLVATRANTQPAFASYLAELGASTDRPVELIVLTLADDRIRAVTRFLDGDLPRHFGLWGPLKAAECL</sequence>
<evidence type="ECO:0000313" key="11">
    <source>
        <dbReference type="Proteomes" id="UP000552097"/>
    </source>
</evidence>
<dbReference type="GO" id="GO:0003677">
    <property type="term" value="F:DNA binding"/>
    <property type="evidence" value="ECO:0007669"/>
    <property type="project" value="InterPro"/>
</dbReference>
<dbReference type="PANTHER" id="PTHR30173:SF36">
    <property type="entry name" value="ECF RNA POLYMERASE SIGMA FACTOR SIGJ"/>
    <property type="match status" value="1"/>
</dbReference>
<dbReference type="Gene3D" id="3.10.450.50">
    <property type="match status" value="1"/>
</dbReference>
<comment type="similarity">
    <text evidence="1">Belongs to the sigma-70 factor family. ECF subfamily.</text>
</comment>
<accession>A0A7W9M224</accession>
<dbReference type="GO" id="GO:0006352">
    <property type="term" value="P:DNA-templated transcription initiation"/>
    <property type="evidence" value="ECO:0007669"/>
    <property type="project" value="InterPro"/>
</dbReference>
<dbReference type="GO" id="GO:0016987">
    <property type="term" value="F:sigma factor activity"/>
    <property type="evidence" value="ECO:0007669"/>
    <property type="project" value="UniProtKB-KW"/>
</dbReference>
<evidence type="ECO:0000259" key="8">
    <source>
        <dbReference type="Pfam" id="PF08281"/>
    </source>
</evidence>
<gene>
    <name evidence="10" type="ORF">F4560_004337</name>
</gene>
<dbReference type="Proteomes" id="UP000552097">
    <property type="component" value="Unassembled WGS sequence"/>
</dbReference>
<dbReference type="InterPro" id="IPR032710">
    <property type="entry name" value="NTF2-like_dom_sf"/>
</dbReference>
<feature type="domain" description="RNA polymerase sigma factor 70 region 4 type 2" evidence="8">
    <location>
        <begin position="124"/>
        <end position="169"/>
    </location>
</feature>
<dbReference type="Pfam" id="PF12680">
    <property type="entry name" value="SnoaL_2"/>
    <property type="match status" value="1"/>
</dbReference>
<keyword evidence="4" id="KW-0731">Sigma factor</keyword>
<feature type="region of interest" description="Disordered" evidence="6">
    <location>
        <begin position="170"/>
        <end position="191"/>
    </location>
</feature>
<reference evidence="10 11" key="1">
    <citation type="submission" date="2020-08" db="EMBL/GenBank/DDBJ databases">
        <title>Sequencing the genomes of 1000 actinobacteria strains.</title>
        <authorList>
            <person name="Klenk H.-P."/>
        </authorList>
    </citation>
    <scope>NUCLEOTIDE SEQUENCE [LARGE SCALE GENOMIC DNA]</scope>
    <source>
        <strain evidence="10 11">DSM 45486</strain>
    </source>
</reference>
<dbReference type="InterPro" id="IPR013325">
    <property type="entry name" value="RNA_pol_sigma_r2"/>
</dbReference>
<evidence type="ECO:0000259" key="9">
    <source>
        <dbReference type="Pfam" id="PF12680"/>
    </source>
</evidence>
<evidence type="ECO:0000256" key="3">
    <source>
        <dbReference type="ARBA" id="ARBA00023015"/>
    </source>
</evidence>
<dbReference type="InterPro" id="IPR052704">
    <property type="entry name" value="ECF_Sigma-70_Domain"/>
</dbReference>
<dbReference type="InterPro" id="IPR036388">
    <property type="entry name" value="WH-like_DNA-bd_sf"/>
</dbReference>
<dbReference type="InterPro" id="IPR037401">
    <property type="entry name" value="SnoaL-like"/>
</dbReference>
<evidence type="ECO:0000259" key="7">
    <source>
        <dbReference type="Pfam" id="PF04542"/>
    </source>
</evidence>
<dbReference type="Pfam" id="PF04542">
    <property type="entry name" value="Sigma70_r2"/>
    <property type="match status" value="1"/>
</dbReference>
<dbReference type="InterPro" id="IPR013324">
    <property type="entry name" value="RNA_pol_sigma_r3/r4-like"/>
</dbReference>
<dbReference type="Gene3D" id="1.10.10.10">
    <property type="entry name" value="Winged helix-like DNA-binding domain superfamily/Winged helix DNA-binding domain"/>
    <property type="match status" value="1"/>
</dbReference>
<keyword evidence="5" id="KW-0804">Transcription</keyword>
<dbReference type="SUPFAM" id="SSF54427">
    <property type="entry name" value="NTF2-like"/>
    <property type="match status" value="1"/>
</dbReference>
<evidence type="ECO:0000256" key="4">
    <source>
        <dbReference type="ARBA" id="ARBA00023082"/>
    </source>
</evidence>
<keyword evidence="3" id="KW-0805">Transcription regulation</keyword>
<keyword evidence="11" id="KW-1185">Reference proteome</keyword>
<comment type="subunit">
    <text evidence="2">Interacts transiently with the RNA polymerase catalytic core formed by RpoA, RpoB, RpoC and RpoZ (2 alpha, 1 beta, 1 beta' and 1 omega subunit) to form the RNA polymerase holoenzyme that can initiate transcription.</text>
</comment>